<sequence length="364" mass="41585">MDPLSYAEIMKEAGNQDFKNGHYAWAIRKYDEAIRAQFQLFQFRGVSQRDMAVLLCNKSYAFYNMNKWEEAWYSVQESLDWDPSYVKGYYRAGYSLLRLSRTHEAIAMFFQGFTRLHHSLDLSETIDFIVGIYTCVNAEQVIVSSFLSIFDNVLKEGFSASVWQQVIEKLAKKGMWQSILLLAAEKSRLPRNLRVTNLSLKDLFEKYVLFDQYERMERVPKLVEWLISIGASIGSIGAYPLHAIIKLCIKAKANHLFKWLLDHKPEIKDSINQQDSDGATVLHVVASQCSGYTPKRQTEDVLVLLSAGVDPSIPDAQSRCAVDIFKKNKNFKAVDIINNHIARHALCSKETAGGGHTFYPITWS</sequence>
<accession>A0A8D0HEI5</accession>
<dbReference type="GO" id="GO:0051879">
    <property type="term" value="F:Hsp90 protein binding"/>
    <property type="evidence" value="ECO:0007669"/>
    <property type="project" value="TreeGrafter"/>
</dbReference>
<evidence type="ECO:0000313" key="3">
    <source>
        <dbReference type="Ensembl" id="ENSSPUP00000020772.1"/>
    </source>
</evidence>
<dbReference type="Ensembl" id="ENSSPUT00000022137.1">
    <property type="protein sequence ID" value="ENSSPUP00000020772.1"/>
    <property type="gene ID" value="ENSSPUG00000015951.1"/>
</dbReference>
<reference evidence="3" key="1">
    <citation type="submission" date="2025-08" db="UniProtKB">
        <authorList>
            <consortium name="Ensembl"/>
        </authorList>
    </citation>
    <scope>IDENTIFICATION</scope>
</reference>
<dbReference type="AlphaFoldDB" id="A0A8D0HEI5"/>
<dbReference type="Gene3D" id="1.25.40.20">
    <property type="entry name" value="Ankyrin repeat-containing domain"/>
    <property type="match status" value="1"/>
</dbReference>
<organism evidence="3 4">
    <name type="scientific">Sphenodon punctatus</name>
    <name type="common">Tuatara</name>
    <name type="synonym">Hatteria punctata</name>
    <dbReference type="NCBI Taxonomy" id="8508"/>
    <lineage>
        <taxon>Eukaryota</taxon>
        <taxon>Metazoa</taxon>
        <taxon>Chordata</taxon>
        <taxon>Craniata</taxon>
        <taxon>Vertebrata</taxon>
        <taxon>Euteleostomi</taxon>
        <taxon>Lepidosauria</taxon>
        <taxon>Sphenodontia</taxon>
        <taxon>Sphenodontidae</taxon>
        <taxon>Sphenodon</taxon>
    </lineage>
</organism>
<keyword evidence="4" id="KW-1185">Reference proteome</keyword>
<dbReference type="SUPFAM" id="SSF48452">
    <property type="entry name" value="TPR-like"/>
    <property type="match status" value="1"/>
</dbReference>
<keyword evidence="2" id="KW-0802">TPR repeat</keyword>
<dbReference type="Proteomes" id="UP000694392">
    <property type="component" value="Unplaced"/>
</dbReference>
<dbReference type="SUPFAM" id="SSF48403">
    <property type="entry name" value="Ankyrin repeat"/>
    <property type="match status" value="1"/>
</dbReference>
<keyword evidence="1" id="KW-0677">Repeat</keyword>
<dbReference type="InterPro" id="IPR011990">
    <property type="entry name" value="TPR-like_helical_dom_sf"/>
</dbReference>
<dbReference type="PANTHER" id="PTHR22904:SF523">
    <property type="entry name" value="STRESS-INDUCED-PHOSPHOPROTEIN 1"/>
    <property type="match status" value="1"/>
</dbReference>
<proteinExistence type="predicted"/>
<dbReference type="PANTHER" id="PTHR22904">
    <property type="entry name" value="TPR REPEAT CONTAINING PROTEIN"/>
    <property type="match status" value="1"/>
</dbReference>
<name>A0A8D0HEI5_SPHPU</name>
<evidence type="ECO:0000313" key="4">
    <source>
        <dbReference type="Proteomes" id="UP000694392"/>
    </source>
</evidence>
<dbReference type="InterPro" id="IPR036770">
    <property type="entry name" value="Ankyrin_rpt-contain_sf"/>
</dbReference>
<protein>
    <submittedName>
        <fullName evidence="3">Uncharacterized protein</fullName>
    </submittedName>
</protein>
<dbReference type="GeneTree" id="ENSGT00940000169141"/>
<reference evidence="3" key="2">
    <citation type="submission" date="2025-09" db="UniProtKB">
        <authorList>
            <consortium name="Ensembl"/>
        </authorList>
    </citation>
    <scope>IDENTIFICATION</scope>
</reference>
<dbReference type="Gene3D" id="1.25.40.10">
    <property type="entry name" value="Tetratricopeptide repeat domain"/>
    <property type="match status" value="1"/>
</dbReference>
<evidence type="ECO:0000256" key="1">
    <source>
        <dbReference type="ARBA" id="ARBA00022737"/>
    </source>
</evidence>
<evidence type="ECO:0000256" key="2">
    <source>
        <dbReference type="ARBA" id="ARBA00022803"/>
    </source>
</evidence>